<reference evidence="2" key="1">
    <citation type="journal article" date="2015" name="Genome Announc.">
        <title>Whole-Genome Sequences of 80 Environmental and Clinical Isolates of Burkholderia pseudomallei.</title>
        <authorList>
            <person name="Johnson S.L."/>
            <person name="Baker A.L."/>
            <person name="Chain P.S."/>
            <person name="Currie B.J."/>
            <person name="Daligault H.E."/>
            <person name="Davenport K.W."/>
            <person name="Davis C.B."/>
            <person name="Inglis T.J."/>
            <person name="Kaestli M."/>
            <person name="Koren S."/>
            <person name="Mayo M."/>
            <person name="Merritt A.J."/>
            <person name="Price E.P."/>
            <person name="Sarovich D.S."/>
            <person name="Warner J."/>
            <person name="Rosovitz M.J."/>
        </authorList>
    </citation>
    <scope>NUCLEOTIDE SEQUENCE [LARGE SCALE GENOMIC DNA]</scope>
    <source>
        <strain evidence="2">DSM 2030</strain>
    </source>
</reference>
<evidence type="ECO:0000313" key="2">
    <source>
        <dbReference type="Proteomes" id="UP000029669"/>
    </source>
</evidence>
<dbReference type="KEGG" id="tki:TKV_c07270"/>
<name>A0A097AQ14_THEKI</name>
<sequence length="111" mass="13180">MPKITVESKNNQYGIIYGRIDDYNWYALVQKEKVSYGINPVTLEKGDGKVSRLFVYKKFSSKIPNNFIKSVVADYRHKWNWLEKDKKELITRLVNYLELRYSLKVLKSKAK</sequence>
<evidence type="ECO:0000313" key="1">
    <source>
        <dbReference type="EMBL" id="AIS51910.1"/>
    </source>
</evidence>
<protein>
    <submittedName>
        <fullName evidence="1">Uncharacterized protein</fullName>
    </submittedName>
</protein>
<dbReference type="Proteomes" id="UP000029669">
    <property type="component" value="Chromosome"/>
</dbReference>
<keyword evidence="2" id="KW-1185">Reference proteome</keyword>
<dbReference type="HOGENOM" id="CLU_2230799_0_0_9"/>
<dbReference type="AlphaFoldDB" id="A0A097AQ14"/>
<accession>A0A097AQ14</accession>
<proteinExistence type="predicted"/>
<dbReference type="eggNOG" id="ENOG503372Q">
    <property type="taxonomic scope" value="Bacteria"/>
</dbReference>
<dbReference type="OrthoDB" id="1729883at2"/>
<gene>
    <name evidence="1" type="ORF">TKV_c07270</name>
</gene>
<organism evidence="1 2">
    <name type="scientific">Thermoanaerobacter kivui</name>
    <name type="common">Acetogenium kivui</name>
    <dbReference type="NCBI Taxonomy" id="2325"/>
    <lineage>
        <taxon>Bacteria</taxon>
        <taxon>Bacillati</taxon>
        <taxon>Bacillota</taxon>
        <taxon>Clostridia</taxon>
        <taxon>Thermoanaerobacterales</taxon>
        <taxon>Thermoanaerobacteraceae</taxon>
        <taxon>Thermoanaerobacter</taxon>
    </lineage>
</organism>
<dbReference type="EMBL" id="CP009170">
    <property type="protein sequence ID" value="AIS51910.1"/>
    <property type="molecule type" value="Genomic_DNA"/>
</dbReference>
<dbReference type="STRING" id="2325.TKV_c07270"/>
<dbReference type="RefSeq" id="WP_049684769.1">
    <property type="nucleotide sequence ID" value="NZ_CP009170.1"/>
</dbReference>